<name>E3PW66_ACESD</name>
<evidence type="ECO:0000256" key="5">
    <source>
        <dbReference type="ARBA" id="ARBA00022840"/>
    </source>
</evidence>
<dbReference type="Pfam" id="PF00580">
    <property type="entry name" value="UvrD-helicase"/>
    <property type="match status" value="1"/>
</dbReference>
<dbReference type="GO" id="GO:0000725">
    <property type="term" value="P:recombinational repair"/>
    <property type="evidence" value="ECO:0007669"/>
    <property type="project" value="TreeGrafter"/>
</dbReference>
<dbReference type="STRING" id="1511.CLOST_0555"/>
<dbReference type="InterPro" id="IPR014016">
    <property type="entry name" value="UvrD-like_ATP-bd"/>
</dbReference>
<evidence type="ECO:0000256" key="1">
    <source>
        <dbReference type="ARBA" id="ARBA00009922"/>
    </source>
</evidence>
<dbReference type="GO" id="GO:0043138">
    <property type="term" value="F:3'-5' DNA helicase activity"/>
    <property type="evidence" value="ECO:0007669"/>
    <property type="project" value="UniProtKB-EC"/>
</dbReference>
<dbReference type="GO" id="GO:0016887">
    <property type="term" value="F:ATP hydrolysis activity"/>
    <property type="evidence" value="ECO:0007669"/>
    <property type="project" value="RHEA"/>
</dbReference>
<evidence type="ECO:0000256" key="10">
    <source>
        <dbReference type="PROSITE-ProRule" id="PRU00560"/>
    </source>
</evidence>
<evidence type="ECO:0000313" key="14">
    <source>
        <dbReference type="EMBL" id="CBH20681.1"/>
    </source>
</evidence>
<dbReference type="GO" id="GO:0006260">
    <property type="term" value="P:DNA replication"/>
    <property type="evidence" value="ECO:0007669"/>
    <property type="project" value="InterPro"/>
</dbReference>
<keyword evidence="2 10" id="KW-0547">Nucleotide-binding</keyword>
<dbReference type="InterPro" id="IPR027417">
    <property type="entry name" value="P-loop_NTPase"/>
</dbReference>
<dbReference type="FunFam" id="1.10.486.10:FF:000003">
    <property type="entry name" value="ATP-dependent DNA helicase"/>
    <property type="match status" value="1"/>
</dbReference>
<dbReference type="GO" id="GO:0005829">
    <property type="term" value="C:cytosol"/>
    <property type="evidence" value="ECO:0007669"/>
    <property type="project" value="TreeGrafter"/>
</dbReference>
<dbReference type="CDD" id="cd17932">
    <property type="entry name" value="DEXQc_UvrD"/>
    <property type="match status" value="1"/>
</dbReference>
<dbReference type="Gene3D" id="1.10.10.160">
    <property type="match status" value="1"/>
</dbReference>
<comment type="catalytic activity">
    <reaction evidence="8">
        <text>Couples ATP hydrolysis with the unwinding of duplex DNA by translocating in the 3'-5' direction.</text>
        <dbReference type="EC" id="5.6.2.4"/>
    </reaction>
</comment>
<keyword evidence="3 10" id="KW-0378">Hydrolase</keyword>
<dbReference type="Gene3D" id="3.40.50.300">
    <property type="entry name" value="P-loop containing nucleotide triphosphate hydrolases"/>
    <property type="match status" value="2"/>
</dbReference>
<feature type="binding site" evidence="10">
    <location>
        <begin position="25"/>
        <end position="32"/>
    </location>
    <ligand>
        <name>ATP</name>
        <dbReference type="ChEBI" id="CHEBI:30616"/>
    </ligand>
</feature>
<dbReference type="InterPro" id="IPR000212">
    <property type="entry name" value="DNA_helicase_UvrD/REP"/>
</dbReference>
<comment type="catalytic activity">
    <reaction evidence="9 11">
        <text>ATP + H2O = ADP + phosphate + H(+)</text>
        <dbReference type="Rhea" id="RHEA:13065"/>
        <dbReference type="ChEBI" id="CHEBI:15377"/>
        <dbReference type="ChEBI" id="CHEBI:15378"/>
        <dbReference type="ChEBI" id="CHEBI:30616"/>
        <dbReference type="ChEBI" id="CHEBI:43474"/>
        <dbReference type="ChEBI" id="CHEBI:456216"/>
        <dbReference type="EC" id="5.6.2.4"/>
    </reaction>
</comment>
<dbReference type="AlphaFoldDB" id="E3PW66"/>
<evidence type="ECO:0000256" key="11">
    <source>
        <dbReference type="RuleBase" id="RU364053"/>
    </source>
</evidence>
<feature type="domain" description="UvrD-like helicase ATP-binding" evidence="12">
    <location>
        <begin position="4"/>
        <end position="284"/>
    </location>
</feature>
<keyword evidence="6 11" id="KW-0238">DNA-binding</keyword>
<keyword evidence="4 10" id="KW-0347">Helicase</keyword>
<evidence type="ECO:0000256" key="8">
    <source>
        <dbReference type="ARBA" id="ARBA00034617"/>
    </source>
</evidence>
<accession>E3PW66</accession>
<evidence type="ECO:0000256" key="7">
    <source>
        <dbReference type="ARBA" id="ARBA00023235"/>
    </source>
</evidence>
<keyword evidence="5 10" id="KW-0067">ATP-binding</keyword>
<dbReference type="eggNOG" id="COG0210">
    <property type="taxonomic scope" value="Bacteria"/>
</dbReference>
<dbReference type="PROSITE" id="PS51217">
    <property type="entry name" value="UVRD_HELICASE_CTER"/>
    <property type="match status" value="1"/>
</dbReference>
<dbReference type="PANTHER" id="PTHR11070:SF2">
    <property type="entry name" value="ATP-DEPENDENT DNA HELICASE SRS2"/>
    <property type="match status" value="1"/>
</dbReference>
<evidence type="ECO:0000256" key="4">
    <source>
        <dbReference type="ARBA" id="ARBA00022806"/>
    </source>
</evidence>
<dbReference type="GO" id="GO:0009314">
    <property type="term" value="P:response to radiation"/>
    <property type="evidence" value="ECO:0007669"/>
    <property type="project" value="UniProtKB-ARBA"/>
</dbReference>
<dbReference type="KEGG" id="cst:CLOST_0555"/>
<dbReference type="GO" id="GO:0005524">
    <property type="term" value="F:ATP binding"/>
    <property type="evidence" value="ECO:0007669"/>
    <property type="project" value="UniProtKB-UniRule"/>
</dbReference>
<dbReference type="Gene3D" id="1.10.486.10">
    <property type="entry name" value="PCRA, domain 4"/>
    <property type="match status" value="1"/>
</dbReference>
<dbReference type="PROSITE" id="PS51198">
    <property type="entry name" value="UVRD_HELICASE_ATP_BIND"/>
    <property type="match status" value="1"/>
</dbReference>
<dbReference type="GO" id="GO:0003677">
    <property type="term" value="F:DNA binding"/>
    <property type="evidence" value="ECO:0007669"/>
    <property type="project" value="UniProtKB-KW"/>
</dbReference>
<dbReference type="FunFam" id="1.10.10.160:FF:000001">
    <property type="entry name" value="ATP-dependent DNA helicase"/>
    <property type="match status" value="1"/>
</dbReference>
<dbReference type="PANTHER" id="PTHR11070">
    <property type="entry name" value="UVRD / RECB / PCRA DNA HELICASE FAMILY MEMBER"/>
    <property type="match status" value="1"/>
</dbReference>
<dbReference type="NCBIfam" id="TIGR01073">
    <property type="entry name" value="pcrA"/>
    <property type="match status" value="1"/>
</dbReference>
<reference evidence="15" key="1">
    <citation type="journal article" date="2010" name="BMC Genomics">
        <title>Clostridium sticklandii, a specialist in amino acid degradation:revisiting its metabolism through its genome sequence.</title>
        <authorList>
            <person name="Fonknechten N."/>
            <person name="Chaussonnerie S."/>
            <person name="Tricot S."/>
            <person name="Lajus A."/>
            <person name="Andreesen J.R."/>
            <person name="Perchat N."/>
            <person name="Pelletier E."/>
            <person name="Gouyvenoux M."/>
            <person name="Barbe V."/>
            <person name="Salanoubat M."/>
            <person name="Le Paslier D."/>
            <person name="Weissenbach J."/>
            <person name="Cohen G.N."/>
            <person name="Kreimeyer A."/>
        </authorList>
    </citation>
    <scope>NUCLEOTIDE SEQUENCE [LARGE SCALE GENOMIC DNA]</scope>
    <source>
        <strain evidence="15">ATCC 12662 / DSM 519 / JCM 1433 / CCUG 9281 / NCIMB 10654 / HF</strain>
    </source>
</reference>
<dbReference type="CDD" id="cd18807">
    <property type="entry name" value="SF1_C_UvrD"/>
    <property type="match status" value="1"/>
</dbReference>
<dbReference type="Pfam" id="PF13361">
    <property type="entry name" value="UvrD_C"/>
    <property type="match status" value="1"/>
</dbReference>
<evidence type="ECO:0000256" key="2">
    <source>
        <dbReference type="ARBA" id="ARBA00022741"/>
    </source>
</evidence>
<dbReference type="InterPro" id="IPR005751">
    <property type="entry name" value="ATP-dep_DNA_helicase_PcrA"/>
</dbReference>
<comment type="similarity">
    <text evidence="1 11">Belongs to the helicase family. UvrD subfamily.</text>
</comment>
<dbReference type="Proteomes" id="UP000007041">
    <property type="component" value="Chromosome"/>
</dbReference>
<evidence type="ECO:0000256" key="3">
    <source>
        <dbReference type="ARBA" id="ARBA00022801"/>
    </source>
</evidence>
<keyword evidence="7" id="KW-0413">Isomerase</keyword>
<dbReference type="HOGENOM" id="CLU_004585_5_2_9"/>
<organism evidence="14 15">
    <name type="scientific">Acetoanaerobium sticklandii (strain ATCC 12662 / DSM 519 / JCM 1433 / CCUG 9281 / NCIMB 10654 / HF)</name>
    <name type="common">Clostridium sticklandii</name>
    <dbReference type="NCBI Taxonomy" id="499177"/>
    <lineage>
        <taxon>Bacteria</taxon>
        <taxon>Bacillati</taxon>
        <taxon>Bacillota</taxon>
        <taxon>Clostridia</taxon>
        <taxon>Peptostreptococcales</taxon>
        <taxon>Filifactoraceae</taxon>
        <taxon>Acetoanaerobium</taxon>
    </lineage>
</organism>
<proteinExistence type="inferred from homology"/>
<protein>
    <recommendedName>
        <fullName evidence="11">ATP-dependent DNA helicase</fullName>
        <ecNumber evidence="11">5.6.2.4</ecNumber>
    </recommendedName>
</protein>
<keyword evidence="15" id="KW-1185">Reference proteome</keyword>
<evidence type="ECO:0000259" key="13">
    <source>
        <dbReference type="PROSITE" id="PS51217"/>
    </source>
</evidence>
<dbReference type="InterPro" id="IPR013986">
    <property type="entry name" value="DExx_box_DNA_helicase_dom_sf"/>
</dbReference>
<sequence>MDLTGLNKDQLSAVTRVEGPLLILAGAGSGKTRVITYRIAHMIEDLKISPYSILAITFTNKAAKEMKERVSALIGDRAKDMWISTFHSLCVRILRRDIERIGYNRSFVIYDTQDQLSLIKECIKECGLREDSFKPSSVLSAISGAKDKLLNPKAFEARYFNDFRLSKISKVYDLYQRKLKSNNALDFDDLIFKTVELLKTDEFVRDFYQRKFQYVMVDEYQDTNHAQYVLINLLSEMHKNLCVVGDDDQSIYGWRGADIANILDFEKDYKDAFVVKLEQNYRSTEVILDGANSVIKRNLGRKNKKLWTQLKEGEKIKLHKAYDEKDEANFIAREIKKRQEEEDRNLRDFALLYRTNAQSRALEEALIKQSISYKIFGSLKFYDRKEIKDIMAYLRLVQNPLDDLALKRIINVPKRGIGAKTLEKLEERALVTGESLFGLLHDLSGFDLSTKVKTTLNKFVMMINSFMDMKEILPLTEFVQKVIDNTKYVDELKAEETDEANGRIENIEEFKSVVMEFMQNSEEKTLEEFLSSVSLVSDLDSIDEEDDFVTLMTLHSAKGLEFPVVFLAGVEEGIFPISRAMLDENQLEEERRLCYVGMTRAKQILYITYANERTLYGRRNHAIASRFISEIDESLFEENAKIEKTKPQSLYDRYKDKYKIGQDDKPKFDGQDDITVGSKIKHPKFGIGMVVAKTGTVYTIAFEGQGIKQIDTTFISLSKL</sequence>
<evidence type="ECO:0000313" key="15">
    <source>
        <dbReference type="Proteomes" id="UP000007041"/>
    </source>
</evidence>
<dbReference type="GO" id="GO:0033202">
    <property type="term" value="C:DNA helicase complex"/>
    <property type="evidence" value="ECO:0007669"/>
    <property type="project" value="TreeGrafter"/>
</dbReference>
<evidence type="ECO:0000256" key="6">
    <source>
        <dbReference type="ARBA" id="ARBA00023125"/>
    </source>
</evidence>
<dbReference type="SUPFAM" id="SSF52540">
    <property type="entry name" value="P-loop containing nucleoside triphosphate hydrolases"/>
    <property type="match status" value="1"/>
</dbReference>
<dbReference type="InterPro" id="IPR014017">
    <property type="entry name" value="DNA_helicase_UvrD-like_C"/>
</dbReference>
<evidence type="ECO:0000259" key="12">
    <source>
        <dbReference type="PROSITE" id="PS51198"/>
    </source>
</evidence>
<gene>
    <name evidence="14" type="primary">pcrA</name>
    <name evidence="14" type="ordered locus">CLOST_0555</name>
</gene>
<dbReference type="EMBL" id="FP565809">
    <property type="protein sequence ID" value="CBH20681.1"/>
    <property type="molecule type" value="Genomic_DNA"/>
</dbReference>
<dbReference type="EC" id="5.6.2.4" evidence="11"/>
<feature type="domain" description="UvrD-like helicase C-terminal" evidence="13">
    <location>
        <begin position="285"/>
        <end position="559"/>
    </location>
</feature>
<evidence type="ECO:0000256" key="9">
    <source>
        <dbReference type="ARBA" id="ARBA00048988"/>
    </source>
</evidence>